<dbReference type="Proteomes" id="UP000640614">
    <property type="component" value="Unassembled WGS sequence"/>
</dbReference>
<dbReference type="PANTHER" id="PTHR34109:SF1">
    <property type="entry name" value="VOC DOMAIN-CONTAINING PROTEIN"/>
    <property type="match status" value="1"/>
</dbReference>
<dbReference type="RefSeq" id="WP_194140795.1">
    <property type="nucleotide sequence ID" value="NZ_PRDM01000006.1"/>
</dbReference>
<organism evidence="2 3">
    <name type="scientific">Flavobacterium hungaricum</name>
    <dbReference type="NCBI Taxonomy" id="2082725"/>
    <lineage>
        <taxon>Bacteria</taxon>
        <taxon>Pseudomonadati</taxon>
        <taxon>Bacteroidota</taxon>
        <taxon>Flavobacteriia</taxon>
        <taxon>Flavobacteriales</taxon>
        <taxon>Flavobacteriaceae</taxon>
        <taxon>Flavobacterium</taxon>
    </lineage>
</organism>
<dbReference type="Gene3D" id="3.10.180.10">
    <property type="entry name" value="2,3-Dihydroxybiphenyl 1,2-Dioxygenase, domain 1"/>
    <property type="match status" value="1"/>
</dbReference>
<reference evidence="2 3" key="1">
    <citation type="submission" date="2018-07" db="EMBL/GenBank/DDBJ databases">
        <title>Genome assembly of strain KB82.</title>
        <authorList>
            <person name="Kukolya J."/>
            <person name="Horvath B."/>
            <person name="Nagy I."/>
            <person name="Toth A."/>
        </authorList>
    </citation>
    <scope>NUCLEOTIDE SEQUENCE [LARGE SCALE GENOMIC DNA]</scope>
    <source>
        <strain evidence="2 3">Kb82</strain>
    </source>
</reference>
<dbReference type="InterPro" id="IPR037523">
    <property type="entry name" value="VOC_core"/>
</dbReference>
<protein>
    <submittedName>
        <fullName evidence="2">VOC family protein</fullName>
    </submittedName>
</protein>
<dbReference type="SUPFAM" id="SSF54593">
    <property type="entry name" value="Glyoxalase/Bleomycin resistance protein/Dihydroxybiphenyl dioxygenase"/>
    <property type="match status" value="1"/>
</dbReference>
<accession>A0ABR9TQH6</accession>
<keyword evidence="3" id="KW-1185">Reference proteome</keyword>
<dbReference type="PROSITE" id="PS51819">
    <property type="entry name" value="VOC"/>
    <property type="match status" value="1"/>
</dbReference>
<evidence type="ECO:0000259" key="1">
    <source>
        <dbReference type="PROSITE" id="PS51819"/>
    </source>
</evidence>
<dbReference type="PANTHER" id="PTHR34109">
    <property type="entry name" value="BNAUNNG04460D PROTEIN-RELATED"/>
    <property type="match status" value="1"/>
</dbReference>
<evidence type="ECO:0000313" key="2">
    <source>
        <dbReference type="EMBL" id="MBE8727635.1"/>
    </source>
</evidence>
<dbReference type="InterPro" id="IPR029068">
    <property type="entry name" value="Glyas_Bleomycin-R_OHBP_Dase"/>
</dbReference>
<evidence type="ECO:0000313" key="3">
    <source>
        <dbReference type="Proteomes" id="UP000640614"/>
    </source>
</evidence>
<proteinExistence type="predicted"/>
<gene>
    <name evidence="2" type="ORF">C4F50_22190</name>
</gene>
<dbReference type="EMBL" id="PRDM01000006">
    <property type="protein sequence ID" value="MBE8727635.1"/>
    <property type="molecule type" value="Genomic_DNA"/>
</dbReference>
<feature type="domain" description="VOC" evidence="1">
    <location>
        <begin position="4"/>
        <end position="127"/>
    </location>
</feature>
<comment type="caution">
    <text evidence="2">The sequence shown here is derived from an EMBL/GenBank/DDBJ whole genome shotgun (WGS) entry which is preliminary data.</text>
</comment>
<name>A0ABR9TQH6_9FLAO</name>
<sequence>MTENTTSIKPFLSVNDGIKAVDFYVSAFGAVESKRFELEKNKISSVIKIENAVFYLSDEAPCNGTLSSDLTINPPIRIILETKNADTIFEKALKFGAVEICPMTTEEDWRIGKLKDPFGHIWEIGYSF</sequence>